<comment type="catalytic activity">
    <reaction evidence="3">
        <text>Hydrolysis of (1-&gt;4)-beta-linkages between N-acetylmuramic acid and N-acetyl-D-glucosamine residues in a peptidoglycan and between N-acetyl-D-glucosamine residues in chitodextrins.</text>
        <dbReference type="EC" id="3.2.1.17"/>
    </reaction>
</comment>
<dbReference type="PANTHER" id="PTHR37406:SF1">
    <property type="entry name" value="T4-TYPE LYSOZYME 1-RELATED"/>
    <property type="match status" value="1"/>
</dbReference>
<evidence type="ECO:0000256" key="1">
    <source>
        <dbReference type="ARBA" id="ARBA00022529"/>
    </source>
</evidence>
<dbReference type="PANTHER" id="PTHR37406">
    <property type="entry name" value="T4-TYPE LYSOZYME 1-RELATED"/>
    <property type="match status" value="1"/>
</dbReference>
<name>A0A081N317_9GAMM</name>
<evidence type="ECO:0000313" key="5">
    <source>
        <dbReference type="Proteomes" id="UP000028006"/>
    </source>
</evidence>
<organism evidence="4 5">
    <name type="scientific">Endozoicomonas montiporae</name>
    <dbReference type="NCBI Taxonomy" id="1027273"/>
    <lineage>
        <taxon>Bacteria</taxon>
        <taxon>Pseudomonadati</taxon>
        <taxon>Pseudomonadota</taxon>
        <taxon>Gammaproteobacteria</taxon>
        <taxon>Oceanospirillales</taxon>
        <taxon>Endozoicomonadaceae</taxon>
        <taxon>Endozoicomonas</taxon>
    </lineage>
</organism>
<dbReference type="AlphaFoldDB" id="A0A081N317"/>
<proteinExistence type="inferred from homology"/>
<dbReference type="RefSeq" id="WP_034878797.1">
    <property type="nucleotide sequence ID" value="NZ_JOKG01000004.1"/>
</dbReference>
<dbReference type="InterPro" id="IPR002196">
    <property type="entry name" value="Glyco_hydro_24"/>
</dbReference>
<dbReference type="InterPro" id="IPR052619">
    <property type="entry name" value="Phage_lysozyme-like"/>
</dbReference>
<keyword evidence="3" id="KW-0326">Glycosidase</keyword>
<comment type="similarity">
    <text evidence="3">Belongs to the glycosyl hydrolase 24 family.</text>
</comment>
<dbReference type="GO" id="GO:0031640">
    <property type="term" value="P:killing of cells of another organism"/>
    <property type="evidence" value="ECO:0007669"/>
    <property type="project" value="UniProtKB-KW"/>
</dbReference>
<protein>
    <recommendedName>
        <fullName evidence="3">Lysozyme</fullName>
        <ecNumber evidence="3">3.2.1.17</ecNumber>
    </recommendedName>
</protein>
<dbReference type="EMBL" id="JOKG01000004">
    <property type="protein sequence ID" value="KEQ12840.1"/>
    <property type="molecule type" value="Genomic_DNA"/>
</dbReference>
<dbReference type="Proteomes" id="UP000028006">
    <property type="component" value="Unassembled WGS sequence"/>
</dbReference>
<dbReference type="GO" id="GO:0009253">
    <property type="term" value="P:peptidoglycan catabolic process"/>
    <property type="evidence" value="ECO:0007669"/>
    <property type="project" value="InterPro"/>
</dbReference>
<dbReference type="Pfam" id="PF00959">
    <property type="entry name" value="Phage_lysozyme"/>
    <property type="match status" value="1"/>
</dbReference>
<gene>
    <name evidence="4" type="ORF">GZ77_20545</name>
</gene>
<dbReference type="eggNOG" id="COG3772">
    <property type="taxonomic scope" value="Bacteria"/>
</dbReference>
<evidence type="ECO:0000313" key="4">
    <source>
        <dbReference type="EMBL" id="KEQ12840.1"/>
    </source>
</evidence>
<accession>A0A081N317</accession>
<sequence length="142" mass="16705">MKAEDLIRHHEGFRSRPYRCTAGKLTIGYGRNIEDNGITRDEAEQLLANDVYDCRQVLIRNLLFWDQLDRVRQTVLVDMCFNLGWPKFSQFRKMINALALRDFSLAAKEMLESRWAKQVPNRAGRLIKMMATGEWPEDIERD</sequence>
<evidence type="ECO:0000256" key="3">
    <source>
        <dbReference type="RuleBase" id="RU003788"/>
    </source>
</evidence>
<keyword evidence="5" id="KW-1185">Reference proteome</keyword>
<keyword evidence="3" id="KW-0378">Hydrolase</keyword>
<dbReference type="SUPFAM" id="SSF53955">
    <property type="entry name" value="Lysozyme-like"/>
    <property type="match status" value="1"/>
</dbReference>
<dbReference type="InterPro" id="IPR023346">
    <property type="entry name" value="Lysozyme-like_dom_sf"/>
</dbReference>
<keyword evidence="2 3" id="KW-0081">Bacteriolytic enzyme</keyword>
<dbReference type="GO" id="GO:0003796">
    <property type="term" value="F:lysozyme activity"/>
    <property type="evidence" value="ECO:0007669"/>
    <property type="project" value="UniProtKB-EC"/>
</dbReference>
<evidence type="ECO:0000256" key="2">
    <source>
        <dbReference type="ARBA" id="ARBA00022638"/>
    </source>
</evidence>
<dbReference type="Gene3D" id="1.10.530.40">
    <property type="match status" value="1"/>
</dbReference>
<keyword evidence="1 3" id="KW-0929">Antimicrobial</keyword>
<comment type="caution">
    <text evidence="4">The sequence shown here is derived from an EMBL/GenBank/DDBJ whole genome shotgun (WGS) entry which is preliminary data.</text>
</comment>
<dbReference type="GO" id="GO:0042742">
    <property type="term" value="P:defense response to bacterium"/>
    <property type="evidence" value="ECO:0007669"/>
    <property type="project" value="UniProtKB-KW"/>
</dbReference>
<reference evidence="4 5" key="1">
    <citation type="submission" date="2014-06" db="EMBL/GenBank/DDBJ databases">
        <title>Whole Genome Sequences of Three Symbiotic Endozoicomonas Bacteria.</title>
        <authorList>
            <person name="Neave M.J."/>
            <person name="Apprill A."/>
            <person name="Voolstra C.R."/>
        </authorList>
    </citation>
    <scope>NUCLEOTIDE SEQUENCE [LARGE SCALE GENOMIC DNA]</scope>
    <source>
        <strain evidence="4 5">LMG 24815</strain>
    </source>
</reference>
<dbReference type="EC" id="3.2.1.17" evidence="3"/>
<dbReference type="GO" id="GO:0016998">
    <property type="term" value="P:cell wall macromolecule catabolic process"/>
    <property type="evidence" value="ECO:0007669"/>
    <property type="project" value="InterPro"/>
</dbReference>
<dbReference type="InterPro" id="IPR023347">
    <property type="entry name" value="Lysozyme_dom_sf"/>
</dbReference>